<evidence type="ECO:0000313" key="4">
    <source>
        <dbReference type="EMBL" id="QOV89551.1"/>
    </source>
</evidence>
<dbReference type="SUPFAM" id="SSF143968">
    <property type="entry name" value="UbiD C-terminal domain-like"/>
    <property type="match status" value="2"/>
</dbReference>
<dbReference type="Pfam" id="PF20696">
    <property type="entry name" value="UbiD_C"/>
    <property type="match status" value="1"/>
</dbReference>
<dbReference type="PANTHER" id="PTHR30108">
    <property type="entry name" value="3-OCTAPRENYL-4-HYDROXYBENZOATE CARBOXY-LYASE-RELATED"/>
    <property type="match status" value="1"/>
</dbReference>
<evidence type="ECO:0000259" key="1">
    <source>
        <dbReference type="Pfam" id="PF01977"/>
    </source>
</evidence>
<dbReference type="InterPro" id="IPR049383">
    <property type="entry name" value="UbiD-like_N"/>
</dbReference>
<accession>A0A7M2WXM8</accession>
<dbReference type="KEGG" id="hbs:IPV69_25725"/>
<dbReference type="AlphaFoldDB" id="A0A7M2WXM8"/>
<feature type="domain" description="3-octaprenyl-4-hydroxybenzoate carboxy-lyase-like C-terminal" evidence="3">
    <location>
        <begin position="322"/>
        <end position="458"/>
    </location>
</feature>
<dbReference type="GO" id="GO:0016831">
    <property type="term" value="F:carboxy-lyase activity"/>
    <property type="evidence" value="ECO:0007669"/>
    <property type="project" value="InterPro"/>
</dbReference>
<feature type="domain" description="3-octaprenyl-4-hydroxybenzoate carboxy-lyase-like Rift-related" evidence="1">
    <location>
        <begin position="123"/>
        <end position="316"/>
    </location>
</feature>
<reference evidence="4 5" key="1">
    <citation type="submission" date="2020-10" db="EMBL/GenBank/DDBJ databases">
        <title>Wide distribution of Phycisphaera-like planctomycetes from WD2101 soil group in peatlands and genome analysis of the first cultivated representative.</title>
        <authorList>
            <person name="Dedysh S.N."/>
            <person name="Beletsky A.V."/>
            <person name="Ivanova A."/>
            <person name="Kulichevskaya I.S."/>
            <person name="Suzina N.E."/>
            <person name="Philippov D.A."/>
            <person name="Rakitin A.L."/>
            <person name="Mardanov A.V."/>
            <person name="Ravin N.V."/>
        </authorList>
    </citation>
    <scope>NUCLEOTIDE SEQUENCE [LARGE SCALE GENOMIC DNA]</scope>
    <source>
        <strain evidence="4 5">M1803</strain>
    </source>
</reference>
<dbReference type="InterPro" id="IPR048304">
    <property type="entry name" value="UbiD_Rift_dom"/>
</dbReference>
<organism evidence="4 5">
    <name type="scientific">Humisphaera borealis</name>
    <dbReference type="NCBI Taxonomy" id="2807512"/>
    <lineage>
        <taxon>Bacteria</taxon>
        <taxon>Pseudomonadati</taxon>
        <taxon>Planctomycetota</taxon>
        <taxon>Phycisphaerae</taxon>
        <taxon>Tepidisphaerales</taxon>
        <taxon>Tepidisphaeraceae</taxon>
        <taxon>Humisphaera</taxon>
    </lineage>
</organism>
<dbReference type="Pfam" id="PF01977">
    <property type="entry name" value="UbiD"/>
    <property type="match status" value="1"/>
</dbReference>
<protein>
    <submittedName>
        <fullName evidence="4">UbiD family decarboxylase</fullName>
    </submittedName>
</protein>
<dbReference type="Pfam" id="PF20695">
    <property type="entry name" value="UbiD_N"/>
    <property type="match status" value="1"/>
</dbReference>
<dbReference type="NCBIfam" id="TIGR00148">
    <property type="entry name" value="UbiD family decarboxylase"/>
    <property type="match status" value="1"/>
</dbReference>
<dbReference type="RefSeq" id="WP_206292598.1">
    <property type="nucleotide sequence ID" value="NZ_CP063458.1"/>
</dbReference>
<evidence type="ECO:0000259" key="3">
    <source>
        <dbReference type="Pfam" id="PF20696"/>
    </source>
</evidence>
<evidence type="ECO:0000313" key="5">
    <source>
        <dbReference type="Proteomes" id="UP000593765"/>
    </source>
</evidence>
<dbReference type="InterPro" id="IPR049381">
    <property type="entry name" value="UbiD-like_C"/>
</dbReference>
<evidence type="ECO:0000259" key="2">
    <source>
        <dbReference type="Pfam" id="PF20695"/>
    </source>
</evidence>
<dbReference type="PANTHER" id="PTHR30108:SF7">
    <property type="entry name" value="3-POLYPRENYL-4-HYDROXYBENZOATE DECARBOXYLASE"/>
    <property type="match status" value="1"/>
</dbReference>
<dbReference type="Proteomes" id="UP000593765">
    <property type="component" value="Chromosome"/>
</dbReference>
<dbReference type="Gene3D" id="3.40.1670.10">
    <property type="entry name" value="UbiD C-terminal domain-like"/>
    <property type="match status" value="1"/>
</dbReference>
<feature type="domain" description="3-octaprenyl-4-hydroxybenzoate carboxy-lyase-like N-terminal" evidence="2">
    <location>
        <begin position="11"/>
        <end position="87"/>
    </location>
</feature>
<dbReference type="InterPro" id="IPR002830">
    <property type="entry name" value="UbiD"/>
</dbReference>
<dbReference type="GO" id="GO:0005737">
    <property type="term" value="C:cytoplasm"/>
    <property type="evidence" value="ECO:0007669"/>
    <property type="project" value="TreeGrafter"/>
</dbReference>
<gene>
    <name evidence="4" type="ORF">IPV69_25725</name>
</gene>
<sequence length="618" mass="68438">MPHRNLTETVADLESAGQLVRIDAPIDPNLEMAEIQRRLYLAGGPAVLFTQPRGCRFPMLANLFGTVERMRFLFRDTLADVEKLVELKTHPDRAMKKPWRYWNLPSLLWRLRPKFRRQGSILEHRIPLYDLPQLKCWPMDGGAFVTLPQVYSEDPDRPGWMKSNLGMYRVQISGNDYDREREVGLHYQIHRGIGVHHSAAVRRGEKLRVNVIVGGPPALAVSAVMPLPEGLPELAFAGALGGRRLRMITAANGLPMPAEADFVISGTIDPMRTKPEGPFGDHLGYYSLRHEFPVLSVDAVYHRPGAIWPFTVVGRPPQEDTSFGEFIHELTGPVIPTVLPGVKAVHAVDAAGVHPLLLAIGSERYVPYAEQRQPQELLTQANAILGQGQLSLAKYLFIAAHEDDPQLDIHDIASFFRHILQRVDWSRDLHFQTRTTIDTLDYSAGEGLNAGSKVVVAAAGPVRRELGTQVPGDITLPPGFGTVRVALPGVLAISGPKHEGFQASADDEPAFKRLVEHLGPQADRLETFPLITLVDDADFAAKNLNNWVWVAFTRSNPAADLLGVKDFTRRKHYGCQGPLVMDARWKPHMAPPLVEDPAVTRRVDELAAPGGPLHGRIG</sequence>
<dbReference type="SUPFAM" id="SSF50475">
    <property type="entry name" value="FMN-binding split barrel"/>
    <property type="match status" value="1"/>
</dbReference>
<proteinExistence type="predicted"/>
<keyword evidence="5" id="KW-1185">Reference proteome</keyword>
<dbReference type="EMBL" id="CP063458">
    <property type="protein sequence ID" value="QOV89551.1"/>
    <property type="molecule type" value="Genomic_DNA"/>
</dbReference>
<name>A0A7M2WXM8_9BACT</name>